<dbReference type="EMBL" id="VICG01000016">
    <property type="protein sequence ID" value="KAA8564163.1"/>
    <property type="molecule type" value="Genomic_DNA"/>
</dbReference>
<sequence>MKYTKISNTFVIEKQYQLPNRKSMENKLARQERQFRKRGRKRREEEQVPVPEGIRELRKHTHTPLKWISAS</sequence>
<dbReference type="Proteomes" id="UP000322873">
    <property type="component" value="Unassembled WGS sequence"/>
</dbReference>
<feature type="compositionally biased region" description="Basic and acidic residues" evidence="1">
    <location>
        <begin position="23"/>
        <end position="34"/>
    </location>
</feature>
<gene>
    <name evidence="2" type="ORF">EYC84_012140</name>
</gene>
<evidence type="ECO:0000313" key="2">
    <source>
        <dbReference type="EMBL" id="KAA8564163.1"/>
    </source>
</evidence>
<keyword evidence="3" id="KW-1185">Reference proteome</keyword>
<evidence type="ECO:0000256" key="1">
    <source>
        <dbReference type="SAM" id="MobiDB-lite"/>
    </source>
</evidence>
<accession>A0A5M9J7C0</accession>
<reference evidence="2 3" key="1">
    <citation type="submission" date="2019-06" db="EMBL/GenBank/DDBJ databases">
        <title>Genome Sequence of the Brown Rot Fungal Pathogen Monilinia fructicola.</title>
        <authorList>
            <person name="De Miccolis Angelini R.M."/>
            <person name="Landi L."/>
            <person name="Abate D."/>
            <person name="Pollastro S."/>
            <person name="Romanazzi G."/>
            <person name="Faretra F."/>
        </authorList>
    </citation>
    <scope>NUCLEOTIDE SEQUENCE [LARGE SCALE GENOMIC DNA]</scope>
    <source>
        <strain evidence="2 3">Mfrc123</strain>
    </source>
</reference>
<organism evidence="2 3">
    <name type="scientific">Monilinia fructicola</name>
    <name type="common">Brown rot fungus</name>
    <name type="synonym">Ciboria fructicola</name>
    <dbReference type="NCBI Taxonomy" id="38448"/>
    <lineage>
        <taxon>Eukaryota</taxon>
        <taxon>Fungi</taxon>
        <taxon>Dikarya</taxon>
        <taxon>Ascomycota</taxon>
        <taxon>Pezizomycotina</taxon>
        <taxon>Leotiomycetes</taxon>
        <taxon>Helotiales</taxon>
        <taxon>Sclerotiniaceae</taxon>
        <taxon>Monilinia</taxon>
    </lineage>
</organism>
<dbReference type="AlphaFoldDB" id="A0A5M9J7C0"/>
<proteinExistence type="predicted"/>
<evidence type="ECO:0000313" key="3">
    <source>
        <dbReference type="Proteomes" id="UP000322873"/>
    </source>
</evidence>
<protein>
    <submittedName>
        <fullName evidence="2">Uncharacterized protein</fullName>
    </submittedName>
</protein>
<feature type="region of interest" description="Disordered" evidence="1">
    <location>
        <begin position="23"/>
        <end position="51"/>
    </location>
</feature>
<name>A0A5M9J7C0_MONFR</name>
<comment type="caution">
    <text evidence="2">The sequence shown here is derived from an EMBL/GenBank/DDBJ whole genome shotgun (WGS) entry which is preliminary data.</text>
</comment>